<dbReference type="Pfam" id="PF07712">
    <property type="entry name" value="SURNod19"/>
    <property type="match status" value="1"/>
</dbReference>
<dbReference type="GO" id="GO:0016715">
    <property type="term" value="F:oxidoreductase activity, acting on paired donors, with incorporation or reduction of molecular oxygen, reduced ascorbate as one donor, and incorporation of one atom of oxygen"/>
    <property type="evidence" value="ECO:0007669"/>
    <property type="project" value="InterPro"/>
</dbReference>
<dbReference type="AlphaFoldDB" id="A0A6A6UGK2"/>
<keyword evidence="1" id="KW-1015">Disulfide bond</keyword>
<dbReference type="Proteomes" id="UP000799302">
    <property type="component" value="Unassembled WGS sequence"/>
</dbReference>
<dbReference type="Gene3D" id="2.60.120.230">
    <property type="match status" value="1"/>
</dbReference>
<feature type="signal peptide" evidence="3">
    <location>
        <begin position="1"/>
        <end position="16"/>
    </location>
</feature>
<evidence type="ECO:0000313" key="4">
    <source>
        <dbReference type="EMBL" id="KAF2670691.1"/>
    </source>
</evidence>
<organism evidence="4 5">
    <name type="scientific">Microthyrium microscopicum</name>
    <dbReference type="NCBI Taxonomy" id="703497"/>
    <lineage>
        <taxon>Eukaryota</taxon>
        <taxon>Fungi</taxon>
        <taxon>Dikarya</taxon>
        <taxon>Ascomycota</taxon>
        <taxon>Pezizomycotina</taxon>
        <taxon>Dothideomycetes</taxon>
        <taxon>Dothideomycetes incertae sedis</taxon>
        <taxon>Microthyriales</taxon>
        <taxon>Microthyriaceae</taxon>
        <taxon>Microthyrium</taxon>
    </lineage>
</organism>
<dbReference type="InterPro" id="IPR008977">
    <property type="entry name" value="PHM/PNGase_F_dom_sf"/>
</dbReference>
<reference evidence="4" key="1">
    <citation type="journal article" date="2020" name="Stud. Mycol.">
        <title>101 Dothideomycetes genomes: a test case for predicting lifestyles and emergence of pathogens.</title>
        <authorList>
            <person name="Haridas S."/>
            <person name="Albert R."/>
            <person name="Binder M."/>
            <person name="Bloem J."/>
            <person name="Labutti K."/>
            <person name="Salamov A."/>
            <person name="Andreopoulos B."/>
            <person name="Baker S."/>
            <person name="Barry K."/>
            <person name="Bills G."/>
            <person name="Bluhm B."/>
            <person name="Cannon C."/>
            <person name="Castanera R."/>
            <person name="Culley D."/>
            <person name="Daum C."/>
            <person name="Ezra D."/>
            <person name="Gonzalez J."/>
            <person name="Henrissat B."/>
            <person name="Kuo A."/>
            <person name="Liang C."/>
            <person name="Lipzen A."/>
            <person name="Lutzoni F."/>
            <person name="Magnuson J."/>
            <person name="Mondo S."/>
            <person name="Nolan M."/>
            <person name="Ohm R."/>
            <person name="Pangilinan J."/>
            <person name="Park H.-J."/>
            <person name="Ramirez L."/>
            <person name="Alfaro M."/>
            <person name="Sun H."/>
            <person name="Tritt A."/>
            <person name="Yoshinaga Y."/>
            <person name="Zwiers L.-H."/>
            <person name="Turgeon B."/>
            <person name="Goodwin S."/>
            <person name="Spatafora J."/>
            <person name="Crous P."/>
            <person name="Grigoriev I."/>
        </authorList>
    </citation>
    <scope>NUCLEOTIDE SEQUENCE</scope>
    <source>
        <strain evidence="4">CBS 115976</strain>
    </source>
</reference>
<proteinExistence type="predicted"/>
<evidence type="ECO:0000313" key="5">
    <source>
        <dbReference type="Proteomes" id="UP000799302"/>
    </source>
</evidence>
<sequence length="461" mass="47793">MLILLLLASFTAQSLALPSTLTHYTKRDGPGGHSKDEPGMAGMDHSGMSGGGMSGGGMAGGLADILLQSPYTQKLLNMVVGVFPVMKTAKSDLNMPSTFKRQGAKKANIRFGPFDIVDAKTRAKTKNPSLLAMDPGGTSFMNKITDFPKDISLLDAVVKLVYEDGSPAAVANGIYNHHVAFLNTAKLPPAMAACPGQAAKLGVPVSVFVATGEDGNSYNYTPDLPGFNSGYYIGPNDGIAVLAEIVNYTNETKKVYASVDYNYVSGKPKYDVSSVTLSVTQCNSNANVGIKPEKGQMVFGMASKNMTVQMDGYIFAVRGHLHDGGDYVGLEVNGKPVCKSKAIYGGKEGTSAAGDWQTVSDMSTCKDPVPVKKGDLLVVNAKYDLKSHPARSHSGGGEAEEMGLAMFTFATTTDSGKSAPATPSAPALSAPNSSASSAGDGGLGSLLSSAIGGIFGASRPV</sequence>
<feature type="compositionally biased region" description="Low complexity" evidence="2">
    <location>
        <begin position="415"/>
        <end position="438"/>
    </location>
</feature>
<keyword evidence="3" id="KW-0732">Signal</keyword>
<feature type="region of interest" description="Disordered" evidence="2">
    <location>
        <begin position="22"/>
        <end position="48"/>
    </location>
</feature>
<dbReference type="InterPro" id="IPR011692">
    <property type="entry name" value="Stress_up-reg_Nod19"/>
</dbReference>
<feature type="region of interest" description="Disordered" evidence="2">
    <location>
        <begin position="415"/>
        <end position="439"/>
    </location>
</feature>
<feature type="chain" id="PRO_5025557319" evidence="3">
    <location>
        <begin position="17"/>
        <end position="461"/>
    </location>
</feature>
<evidence type="ECO:0000256" key="1">
    <source>
        <dbReference type="ARBA" id="ARBA00023157"/>
    </source>
</evidence>
<dbReference type="InterPro" id="IPR014784">
    <property type="entry name" value="Cu2_ascorb_mOase-like_C"/>
</dbReference>
<evidence type="ECO:0000256" key="2">
    <source>
        <dbReference type="SAM" id="MobiDB-lite"/>
    </source>
</evidence>
<dbReference type="OrthoDB" id="3935275at2759"/>
<dbReference type="SUPFAM" id="SSF49742">
    <property type="entry name" value="PHM/PNGase F"/>
    <property type="match status" value="1"/>
</dbReference>
<name>A0A6A6UGK2_9PEZI</name>
<dbReference type="EMBL" id="MU004234">
    <property type="protein sequence ID" value="KAF2670691.1"/>
    <property type="molecule type" value="Genomic_DNA"/>
</dbReference>
<accession>A0A6A6UGK2</accession>
<keyword evidence="5" id="KW-1185">Reference proteome</keyword>
<evidence type="ECO:0000256" key="3">
    <source>
        <dbReference type="SAM" id="SignalP"/>
    </source>
</evidence>
<protein>
    <submittedName>
        <fullName evidence="4">Uncharacterized protein</fullName>
    </submittedName>
</protein>
<gene>
    <name evidence="4" type="ORF">BT63DRAFT_439670</name>
</gene>
<feature type="compositionally biased region" description="Basic and acidic residues" evidence="2">
    <location>
        <begin position="25"/>
        <end position="38"/>
    </location>
</feature>